<keyword evidence="1" id="KW-0812">Transmembrane</keyword>
<feature type="transmembrane region" description="Helical" evidence="1">
    <location>
        <begin position="12"/>
        <end position="36"/>
    </location>
</feature>
<keyword evidence="1" id="KW-1133">Transmembrane helix</keyword>
<protein>
    <submittedName>
        <fullName evidence="2">Uncharacterized protein</fullName>
    </submittedName>
</protein>
<evidence type="ECO:0000256" key="1">
    <source>
        <dbReference type="SAM" id="Phobius"/>
    </source>
</evidence>
<sequence>MSTTQFPRFRQSLITVLLLILVFSFGIGYLGGYLLWPVALH</sequence>
<organism evidence="2 3">
    <name type="scientific">Neolewinella aquimaris</name>
    <dbReference type="NCBI Taxonomy" id="1835722"/>
    <lineage>
        <taxon>Bacteria</taxon>
        <taxon>Pseudomonadati</taxon>
        <taxon>Bacteroidota</taxon>
        <taxon>Saprospiria</taxon>
        <taxon>Saprospirales</taxon>
        <taxon>Lewinellaceae</taxon>
        <taxon>Neolewinella</taxon>
    </lineage>
</organism>
<evidence type="ECO:0000313" key="3">
    <source>
        <dbReference type="Proteomes" id="UP000576209"/>
    </source>
</evidence>
<proteinExistence type="predicted"/>
<reference evidence="2 3" key="1">
    <citation type="submission" date="2020-08" db="EMBL/GenBank/DDBJ databases">
        <title>Genomic Encyclopedia of Type Strains, Phase IV (KMG-IV): sequencing the most valuable type-strain genomes for metagenomic binning, comparative biology and taxonomic classification.</title>
        <authorList>
            <person name="Goeker M."/>
        </authorList>
    </citation>
    <scope>NUCLEOTIDE SEQUENCE [LARGE SCALE GENOMIC DNA]</scope>
    <source>
        <strain evidence="2 3">DSM 105137</strain>
    </source>
</reference>
<dbReference type="AlphaFoldDB" id="A0A840E617"/>
<dbReference type="Proteomes" id="UP000576209">
    <property type="component" value="Unassembled WGS sequence"/>
</dbReference>
<dbReference type="RefSeq" id="WP_262890711.1">
    <property type="nucleotide sequence ID" value="NZ_JACIFF010000001.1"/>
</dbReference>
<evidence type="ECO:0000313" key="2">
    <source>
        <dbReference type="EMBL" id="MBB4077558.1"/>
    </source>
</evidence>
<name>A0A840E617_9BACT</name>
<accession>A0A840E617</accession>
<keyword evidence="1" id="KW-0472">Membrane</keyword>
<dbReference type="EMBL" id="JACIFF010000001">
    <property type="protein sequence ID" value="MBB4077558.1"/>
    <property type="molecule type" value="Genomic_DNA"/>
</dbReference>
<gene>
    <name evidence="2" type="ORF">GGR28_000159</name>
</gene>
<keyword evidence="3" id="KW-1185">Reference proteome</keyword>
<comment type="caution">
    <text evidence="2">The sequence shown here is derived from an EMBL/GenBank/DDBJ whole genome shotgun (WGS) entry which is preliminary data.</text>
</comment>